<protein>
    <submittedName>
        <fullName evidence="1">Uncharacterized protein</fullName>
    </submittedName>
</protein>
<organism evidence="1 2">
    <name type="scientific">Hamiltonella defensa subsp. Acyrthosiphon pisum (strain 5AT)</name>
    <dbReference type="NCBI Taxonomy" id="572265"/>
    <lineage>
        <taxon>Bacteria</taxon>
        <taxon>Pseudomonadati</taxon>
        <taxon>Pseudomonadota</taxon>
        <taxon>Gammaproteobacteria</taxon>
        <taxon>Enterobacterales</taxon>
        <taxon>Enterobacteriaceae</taxon>
        <taxon>aphid secondary symbionts</taxon>
        <taxon>Candidatus Williamhamiltonella</taxon>
    </lineage>
</organism>
<dbReference type="AlphaFoldDB" id="C4K7N2"/>
<accession>C4K7N2</accession>
<dbReference type="Proteomes" id="UP000002334">
    <property type="component" value="Chromosome"/>
</dbReference>
<name>C4K7N2_HAMD5</name>
<evidence type="ECO:0000313" key="2">
    <source>
        <dbReference type="Proteomes" id="UP000002334"/>
    </source>
</evidence>
<gene>
    <name evidence="1" type="ordered locus">HDEF_1993</name>
</gene>
<proteinExistence type="predicted"/>
<sequence>MIPKVKKKLFLSDFKEPSSFYIKYYHAIIEP</sequence>
<dbReference type="KEGG" id="hde:HDEF_1993"/>
<evidence type="ECO:0000313" key="1">
    <source>
        <dbReference type="EMBL" id="ACQ68575.1"/>
    </source>
</evidence>
<dbReference type="EMBL" id="CP001277">
    <property type="protein sequence ID" value="ACQ68575.1"/>
    <property type="molecule type" value="Genomic_DNA"/>
</dbReference>
<dbReference type="HOGENOM" id="CLU_3396877_0_0_6"/>
<keyword evidence="2" id="KW-1185">Reference proteome</keyword>
<reference evidence="1 2" key="1">
    <citation type="journal article" date="2009" name="Proc. Natl. Acad. Sci. U.S.A.">
        <title>Hamiltonella defensa, genome evolution of protective bacterial endosymbiont from pathogenic ancestors.</title>
        <authorList>
            <person name="Degnan P.H."/>
            <person name="Yu Y."/>
            <person name="Sisneros N."/>
            <person name="Wing R.A."/>
            <person name="Moran N.A."/>
        </authorList>
    </citation>
    <scope>NUCLEOTIDE SEQUENCE [LARGE SCALE GENOMIC DNA]</scope>
    <source>
        <strain evidence="2">5AT</strain>
    </source>
</reference>